<dbReference type="PANTHER" id="PTHR21642">
    <property type="entry name" value="CEREBRAL CAVERNOUS MALFORMATIONS PROTEIN 2 HOMOLOG"/>
    <property type="match status" value="1"/>
</dbReference>
<organism evidence="2 3">
    <name type="scientific">Monodon monoceros</name>
    <name type="common">Narwhal</name>
    <name type="synonym">Ceratodon monodon</name>
    <dbReference type="NCBI Taxonomy" id="40151"/>
    <lineage>
        <taxon>Eukaryota</taxon>
        <taxon>Metazoa</taxon>
        <taxon>Chordata</taxon>
        <taxon>Craniata</taxon>
        <taxon>Vertebrata</taxon>
        <taxon>Euteleostomi</taxon>
        <taxon>Mammalia</taxon>
        <taxon>Eutheria</taxon>
        <taxon>Laurasiatheria</taxon>
        <taxon>Artiodactyla</taxon>
        <taxon>Whippomorpha</taxon>
        <taxon>Cetacea</taxon>
        <taxon>Odontoceti</taxon>
        <taxon>Monodontidae</taxon>
        <taxon>Monodon</taxon>
    </lineage>
</organism>
<dbReference type="EMBL" id="RWIC01000317">
    <property type="protein sequence ID" value="TKC45613.1"/>
    <property type="molecule type" value="Genomic_DNA"/>
</dbReference>
<evidence type="ECO:0000313" key="2">
    <source>
        <dbReference type="EMBL" id="TKC45613.1"/>
    </source>
</evidence>
<name>A0A4U1F844_MONMO</name>
<feature type="non-terminal residue" evidence="2">
    <location>
        <position position="1"/>
    </location>
</feature>
<dbReference type="Proteomes" id="UP000308365">
    <property type="component" value="Unassembled WGS sequence"/>
</dbReference>
<comment type="caution">
    <text evidence="2">The sequence shown here is derived from an EMBL/GenBank/DDBJ whole genome shotgun (WGS) entry which is preliminary data.</text>
</comment>
<accession>A0A4U1F844</accession>
<dbReference type="InterPro" id="IPR011993">
    <property type="entry name" value="PH-like_dom_sf"/>
</dbReference>
<evidence type="ECO:0000256" key="1">
    <source>
        <dbReference type="ARBA" id="ARBA00010822"/>
    </source>
</evidence>
<evidence type="ECO:0000313" key="3">
    <source>
        <dbReference type="Proteomes" id="UP000308365"/>
    </source>
</evidence>
<proteinExistence type="inferred from homology"/>
<reference evidence="3" key="1">
    <citation type="journal article" date="2019" name="IScience">
        <title>Narwhal Genome Reveals Long-Term Low Genetic Diversity despite Current Large Abundance Size.</title>
        <authorList>
            <person name="Westbury M.V."/>
            <person name="Petersen B."/>
            <person name="Garde E."/>
            <person name="Heide-Jorgensen M.P."/>
            <person name="Lorenzen E.D."/>
        </authorList>
    </citation>
    <scope>NUCLEOTIDE SEQUENCE [LARGE SCALE GENOMIC DNA]</scope>
</reference>
<dbReference type="GO" id="GO:0007507">
    <property type="term" value="P:heart development"/>
    <property type="evidence" value="ECO:0007669"/>
    <property type="project" value="TreeGrafter"/>
</dbReference>
<comment type="similarity">
    <text evidence="1">Belongs to the CCM2 family.</text>
</comment>
<gene>
    <name evidence="2" type="ORF">EI555_008513</name>
</gene>
<dbReference type="AlphaFoldDB" id="A0A4U1F844"/>
<dbReference type="InterPro" id="IPR026159">
    <property type="entry name" value="Malcavernin"/>
</dbReference>
<sequence>VKKWRKESLAECDRKTWTQWCCPCQAHQAPRTAEPVPREGSEALRSVNVQYVPGHLTASSMQRAHQLSKHDAVTSLSTYNVQLARRDKENTISGPIHDTVSVSHLQYDALHLVGLKSPGPRHFFSPSLSVESSRGLRKGFVSKSGVGPVEASCLVILVPVLPSLPHTLCGVHHGLSGQSNIGRCLKTYHHFCPITKMTGSPTKVNIRGSHEAEAGTFLGGTMPGLLRMDIAKRPSSWPPWGPSPEFAIHKRQLNADNHKFLLLGPRPLIPQKDS</sequence>
<dbReference type="PANTHER" id="PTHR21642:SF4">
    <property type="entry name" value="CEREBRAL CAVERNOUS MALFORMATIONS 2 PROTEIN"/>
    <property type="match status" value="1"/>
</dbReference>
<dbReference type="Gene3D" id="2.30.29.30">
    <property type="entry name" value="Pleckstrin-homology domain (PH domain)/Phosphotyrosine-binding domain (PTB)"/>
    <property type="match status" value="1"/>
</dbReference>
<protein>
    <submittedName>
        <fullName evidence="2">Uncharacterized protein</fullName>
    </submittedName>
</protein>
<dbReference type="GO" id="GO:0001570">
    <property type="term" value="P:vasculogenesis"/>
    <property type="evidence" value="ECO:0007669"/>
    <property type="project" value="TreeGrafter"/>
</dbReference>